<dbReference type="EMBL" id="MRCB01000004">
    <property type="protein sequence ID" value="OKH25137.1"/>
    <property type="molecule type" value="Genomic_DNA"/>
</dbReference>
<dbReference type="InterPro" id="IPR018449">
    <property type="entry name" value="NIL_domain"/>
</dbReference>
<organism evidence="2 3">
    <name type="scientific">Hydrococcus rivularis NIES-593</name>
    <dbReference type="NCBI Taxonomy" id="1921803"/>
    <lineage>
        <taxon>Bacteria</taxon>
        <taxon>Bacillati</taxon>
        <taxon>Cyanobacteriota</taxon>
        <taxon>Cyanophyceae</taxon>
        <taxon>Pleurocapsales</taxon>
        <taxon>Hydrococcaceae</taxon>
        <taxon>Hydrococcus</taxon>
    </lineage>
</organism>
<keyword evidence="3" id="KW-1185">Reference proteome</keyword>
<comment type="caution">
    <text evidence="2">The sequence shown here is derived from an EMBL/GenBank/DDBJ whole genome shotgun (WGS) entry which is preliminary data.</text>
</comment>
<evidence type="ECO:0000313" key="2">
    <source>
        <dbReference type="EMBL" id="OKH25137.1"/>
    </source>
</evidence>
<dbReference type="AlphaFoldDB" id="A0A1U7HNI6"/>
<dbReference type="STRING" id="1921803.NIES593_05060"/>
<accession>A0A1U7HNI6</accession>
<dbReference type="Pfam" id="PF09383">
    <property type="entry name" value="NIL"/>
    <property type="match status" value="1"/>
</dbReference>
<dbReference type="SUPFAM" id="SSF55021">
    <property type="entry name" value="ACT-like"/>
    <property type="match status" value="1"/>
</dbReference>
<evidence type="ECO:0000313" key="3">
    <source>
        <dbReference type="Proteomes" id="UP000186868"/>
    </source>
</evidence>
<dbReference type="OrthoDB" id="457861at2"/>
<gene>
    <name evidence="2" type="ORF">NIES593_05060</name>
</gene>
<evidence type="ECO:0000259" key="1">
    <source>
        <dbReference type="SMART" id="SM00930"/>
    </source>
</evidence>
<protein>
    <submittedName>
        <fullName evidence="2">ABC transporter</fullName>
    </submittedName>
</protein>
<dbReference type="InterPro" id="IPR045865">
    <property type="entry name" value="ACT-like_dom_sf"/>
</dbReference>
<reference evidence="2 3" key="1">
    <citation type="submission" date="2016-11" db="EMBL/GenBank/DDBJ databases">
        <title>Draft Genome Sequences of Nine Cyanobacterial Strains from Diverse Habitats.</title>
        <authorList>
            <person name="Zhu T."/>
            <person name="Hou S."/>
            <person name="Lu X."/>
            <person name="Hess W.R."/>
        </authorList>
    </citation>
    <scope>NUCLEOTIDE SEQUENCE [LARGE SCALE GENOMIC DNA]</scope>
    <source>
        <strain evidence="2 3">NIES-593</strain>
    </source>
</reference>
<dbReference type="Proteomes" id="UP000186868">
    <property type="component" value="Unassembled WGS sequence"/>
</dbReference>
<dbReference type="Gene3D" id="3.30.70.260">
    <property type="match status" value="1"/>
</dbReference>
<feature type="domain" description="NIL" evidence="1">
    <location>
        <begin position="23"/>
        <end position="97"/>
    </location>
</feature>
<sequence>MNNFQRLNTYGLALDCTKRNRPTQTRIRIRIPKNYHHEPIISHLISQHQLEVNILAALLGVNARDDGWFDLQLQGKSEQIDSALIYLSELNVEVWRESELERDGW</sequence>
<proteinExistence type="predicted"/>
<dbReference type="SMART" id="SM00930">
    <property type="entry name" value="NIL"/>
    <property type="match status" value="1"/>
</dbReference>
<dbReference type="RefSeq" id="WP_073598550.1">
    <property type="nucleotide sequence ID" value="NZ_MRCB01000004.1"/>
</dbReference>
<name>A0A1U7HNI6_9CYAN</name>